<dbReference type="Proteomes" id="UP000007952">
    <property type="component" value="Chromosome"/>
</dbReference>
<evidence type="ECO:0000313" key="1">
    <source>
        <dbReference type="EMBL" id="AEG72686.1"/>
    </source>
</evidence>
<protein>
    <submittedName>
        <fullName evidence="1">Uncharacterized protein</fullName>
    </submittedName>
</protein>
<dbReference type="HOGENOM" id="CLU_098620_0_0_14"/>
<gene>
    <name evidence="1" type="ordered locus">MHF_0410</name>
</gene>
<dbReference type="BioCyc" id="MHAE859194:G1GR7-401-MONOMER"/>
<proteinExistence type="predicted"/>
<accession>F6FH81</accession>
<evidence type="ECO:0000313" key="2">
    <source>
        <dbReference type="Proteomes" id="UP000007952"/>
    </source>
</evidence>
<organism evidence="1 2">
    <name type="scientific">Mycoplasma haemofelis (strain Ohio2)</name>
    <dbReference type="NCBI Taxonomy" id="859194"/>
    <lineage>
        <taxon>Bacteria</taxon>
        <taxon>Bacillati</taxon>
        <taxon>Mycoplasmatota</taxon>
        <taxon>Mollicutes</taxon>
        <taxon>Mycoplasmataceae</taxon>
        <taxon>Mycoplasma</taxon>
    </lineage>
</organism>
<sequence>MDIKLLGAVGSLGTVAAGGGIYLTLKDRQTPSHTISELFQQEKGWKLMTESNDSKWDEVWTRYKEDKNAWGLSTWEKNKEQAKAIEEFKTECGKRIKSKVFDSKQKEYLEVKKYCSRPKKISELLSEDKTKTLLDKNGDADKWTAAWDQYKKDHIDKTSGGSNTYKAADEWGIQGWKDSNPPSPMPEAYKSKCEEKWNSHINPEELTEDKTFKQVRSWCTK</sequence>
<dbReference type="AlphaFoldDB" id="F6FH81"/>
<reference evidence="1 2" key="1">
    <citation type="journal article" date="2011" name="J. Bacteriol.">
        <title>Complete genome sequences of two hemotropic Mycoplasmas, Mycoplasma haemofelis strain Ohio2 and Mycoplasma suis strain Illinois.</title>
        <authorList>
            <person name="Messick J.B."/>
            <person name="Santos A.P."/>
            <person name="Guimaraes A.M."/>
        </authorList>
    </citation>
    <scope>NUCLEOTIDE SEQUENCE [LARGE SCALE GENOMIC DNA]</scope>
    <source>
        <strain evidence="1 2">Ohio2</strain>
    </source>
</reference>
<reference key="2">
    <citation type="submission" date="2011-05" db="EMBL/GenBank/DDBJ databases">
        <title>The Genome of Mycoplasma haemofelis Strain Ohio2, a pathogenic hemoplasma of the cat.</title>
        <authorList>
            <person name="Santos A.P."/>
            <person name="Guimaraes A.M.S."/>
            <person name="SanMiguel P.J."/>
            <person name="Martin S.W."/>
            <person name="Messick J.B."/>
        </authorList>
    </citation>
    <scope>NUCLEOTIDE SEQUENCE</scope>
    <source>
        <strain>Ohio2</strain>
    </source>
</reference>
<dbReference type="STRING" id="859194.MHF_0410"/>
<dbReference type="EMBL" id="CP002808">
    <property type="protein sequence ID" value="AEG72686.1"/>
    <property type="molecule type" value="Genomic_DNA"/>
</dbReference>
<dbReference type="KEGG" id="mhf:MHF_0410"/>
<name>F6FH81_MYCHI</name>